<protein>
    <recommendedName>
        <fullName evidence="1">Phage neck terminator protein gp12-like domain-containing protein</fullName>
    </recommendedName>
</protein>
<dbReference type="InterPro" id="IPR057087">
    <property type="entry name" value="Gp12-like"/>
</dbReference>
<comment type="caution">
    <text evidence="2">The sequence shown here is derived from an EMBL/GenBank/DDBJ whole genome shotgun (WGS) entry which is preliminary data.</text>
</comment>
<accession>A0A0X3Y1R6</accession>
<dbReference type="Proteomes" id="UP000054800">
    <property type="component" value="Unassembled WGS sequence"/>
</dbReference>
<sequence length="170" mass="20307">MINPIIELLNKMSNIQIIPAFTDKKPPKKPYATYQVLNINSADFRGYTEREYIKKDEKYLETTEYRIMARIQFDVYSETQEETLENATTLRELILFNTRREIGRIEAGVAKSGEIKSLNELINAKYEYRCSFDIVFEYMKITKERELELIKEIELLVNEKYRSRIARRKE</sequence>
<gene>
    <name evidence="2" type="ORF">RO03_05400</name>
</gene>
<evidence type="ECO:0000313" key="3">
    <source>
        <dbReference type="Proteomes" id="UP000054800"/>
    </source>
</evidence>
<proteinExistence type="predicted"/>
<evidence type="ECO:0000259" key="1">
    <source>
        <dbReference type="Pfam" id="PF23961"/>
    </source>
</evidence>
<dbReference type="EMBL" id="LMVH01000001">
    <property type="protein sequence ID" value="KUL98967.1"/>
    <property type="molecule type" value="Genomic_DNA"/>
</dbReference>
<dbReference type="Pfam" id="PF23961">
    <property type="entry name" value="Phage_tail_terminator_9"/>
    <property type="match status" value="1"/>
</dbReference>
<organism evidence="2 3">
    <name type="scientific">Fusobacterium nucleatum subsp. nucleatum</name>
    <dbReference type="NCBI Taxonomy" id="76856"/>
    <lineage>
        <taxon>Bacteria</taxon>
        <taxon>Fusobacteriati</taxon>
        <taxon>Fusobacteriota</taxon>
        <taxon>Fusobacteriia</taxon>
        <taxon>Fusobacteriales</taxon>
        <taxon>Fusobacteriaceae</taxon>
        <taxon>Fusobacterium</taxon>
    </lineage>
</organism>
<feature type="domain" description="Phage neck terminator protein gp12-like" evidence="1">
    <location>
        <begin position="15"/>
        <end position="153"/>
    </location>
</feature>
<evidence type="ECO:0000313" key="2">
    <source>
        <dbReference type="EMBL" id="KUL98967.1"/>
    </source>
</evidence>
<name>A0A0X3Y1R6_FUSNC</name>
<dbReference type="RefSeq" id="WP_059222712.1">
    <property type="nucleotide sequence ID" value="NZ_LMVH01000001.1"/>
</dbReference>
<reference evidence="2 3" key="1">
    <citation type="submission" date="2015-10" db="EMBL/GenBank/DDBJ databases">
        <authorList>
            <person name="Gilbert D.G."/>
        </authorList>
    </citation>
    <scope>NUCLEOTIDE SEQUENCE [LARGE SCALE GENOMIC DNA]</scope>
    <source>
        <strain evidence="2 3">ChDC F311</strain>
    </source>
</reference>
<dbReference type="NCBIfam" id="NF047498">
    <property type="entry name" value="LIC_12616_fam"/>
    <property type="match status" value="1"/>
</dbReference>
<dbReference type="AlphaFoldDB" id="A0A0X3Y1R6"/>